<dbReference type="PANTHER" id="PTHR33391">
    <property type="entry name" value="CYTOCHROME B559 SUBUNIT BETA-RELATED"/>
    <property type="match status" value="1"/>
</dbReference>
<dbReference type="EMBL" id="CM017704">
    <property type="protein sequence ID" value="TYG73567.1"/>
    <property type="molecule type" value="Genomic_DNA"/>
</dbReference>
<evidence type="ECO:0008006" key="4">
    <source>
        <dbReference type="Google" id="ProtNLM"/>
    </source>
</evidence>
<dbReference type="Gene3D" id="1.20.5.860">
    <property type="entry name" value="Photosystem II cytochrome b559, alpha subunit"/>
    <property type="match status" value="1"/>
</dbReference>
<evidence type="ECO:0000313" key="3">
    <source>
        <dbReference type="Proteomes" id="UP000323506"/>
    </source>
</evidence>
<dbReference type="InterPro" id="IPR037025">
    <property type="entry name" value="PSII_cyt_b559_asu_sf"/>
</dbReference>
<accession>A0A5D2CV62</accession>
<feature type="region of interest" description="Disordered" evidence="1">
    <location>
        <begin position="1"/>
        <end position="20"/>
    </location>
</feature>
<keyword evidence="3" id="KW-1185">Reference proteome</keyword>
<dbReference type="PANTHER" id="PTHR33391:SF13">
    <property type="entry name" value="CYTOCHROME B559 SUBUNIT ALPHA"/>
    <property type="match status" value="1"/>
</dbReference>
<feature type="compositionally biased region" description="Low complexity" evidence="1">
    <location>
        <begin position="1"/>
        <end position="14"/>
    </location>
</feature>
<evidence type="ECO:0000256" key="1">
    <source>
        <dbReference type="SAM" id="MobiDB-lite"/>
    </source>
</evidence>
<organism evidence="2 3">
    <name type="scientific">Gossypium darwinii</name>
    <name type="common">Darwin's cotton</name>
    <name type="synonym">Gossypium barbadense var. darwinii</name>
    <dbReference type="NCBI Taxonomy" id="34276"/>
    <lineage>
        <taxon>Eukaryota</taxon>
        <taxon>Viridiplantae</taxon>
        <taxon>Streptophyta</taxon>
        <taxon>Embryophyta</taxon>
        <taxon>Tracheophyta</taxon>
        <taxon>Spermatophyta</taxon>
        <taxon>Magnoliopsida</taxon>
        <taxon>eudicotyledons</taxon>
        <taxon>Gunneridae</taxon>
        <taxon>Pentapetalae</taxon>
        <taxon>rosids</taxon>
        <taxon>malvids</taxon>
        <taxon>Malvales</taxon>
        <taxon>Malvaceae</taxon>
        <taxon>Malvoideae</taxon>
        <taxon>Gossypium</taxon>
    </lineage>
</organism>
<sequence>MSRVPILSSLPSPLGSNEESIPPFTVHEYVELSMSGGTGERSFADIFTSIRDWVIHSKPIPSLFTQRIKGGLGALGQTSILKKSRQGIPLIAGRFAPLAQLDSFSRFF</sequence>
<reference evidence="2 3" key="1">
    <citation type="submission" date="2019-06" db="EMBL/GenBank/DDBJ databases">
        <title>WGS assembly of Gossypium darwinii.</title>
        <authorList>
            <person name="Chen Z.J."/>
            <person name="Sreedasyam A."/>
            <person name="Ando A."/>
            <person name="Song Q."/>
            <person name="De L."/>
            <person name="Hulse-Kemp A."/>
            <person name="Ding M."/>
            <person name="Ye W."/>
            <person name="Kirkbride R."/>
            <person name="Jenkins J."/>
            <person name="Plott C."/>
            <person name="Lovell J."/>
            <person name="Lin Y.-M."/>
            <person name="Vaughn R."/>
            <person name="Liu B."/>
            <person name="Li W."/>
            <person name="Simpson S."/>
            <person name="Scheffler B."/>
            <person name="Saski C."/>
            <person name="Grover C."/>
            <person name="Hu G."/>
            <person name="Conover J."/>
            <person name="Carlson J."/>
            <person name="Shu S."/>
            <person name="Boston L."/>
            <person name="Williams M."/>
            <person name="Peterson D."/>
            <person name="Mcgee K."/>
            <person name="Jones D."/>
            <person name="Wendel J."/>
            <person name="Stelly D."/>
            <person name="Grimwood J."/>
            <person name="Schmutz J."/>
        </authorList>
    </citation>
    <scope>NUCLEOTIDE SEQUENCE [LARGE SCALE GENOMIC DNA]</scope>
    <source>
        <strain evidence="2">1808015.09</strain>
    </source>
</reference>
<dbReference type="GO" id="GO:0009767">
    <property type="term" value="P:photosynthetic electron transport chain"/>
    <property type="evidence" value="ECO:0007669"/>
    <property type="project" value="InterPro"/>
</dbReference>
<name>A0A5D2CV62_GOSDA</name>
<protein>
    <recommendedName>
        <fullName evidence="4">Photosystem II cytochrome b559 alpha subunit lumenal region domain-containing protein</fullName>
    </recommendedName>
</protein>
<proteinExistence type="predicted"/>
<dbReference type="AlphaFoldDB" id="A0A5D2CV62"/>
<evidence type="ECO:0000313" key="2">
    <source>
        <dbReference type="EMBL" id="TYG73567.1"/>
    </source>
</evidence>
<dbReference type="GO" id="GO:0009523">
    <property type="term" value="C:photosystem II"/>
    <property type="evidence" value="ECO:0007669"/>
    <property type="project" value="InterPro"/>
</dbReference>
<dbReference type="GO" id="GO:0020037">
    <property type="term" value="F:heme binding"/>
    <property type="evidence" value="ECO:0007669"/>
    <property type="project" value="InterPro"/>
</dbReference>
<dbReference type="Proteomes" id="UP000323506">
    <property type="component" value="Chromosome D04"/>
</dbReference>
<gene>
    <name evidence="2" type="ORF">ES288_D04G112400v1</name>
</gene>
<dbReference type="SUPFAM" id="SSF161045">
    <property type="entry name" value="Cytochrome b559 subunits"/>
    <property type="match status" value="1"/>
</dbReference>